<dbReference type="InterPro" id="IPR050922">
    <property type="entry name" value="LytR/CpsA/Psr_CW_biosynth"/>
</dbReference>
<protein>
    <submittedName>
        <fullName evidence="4">Cell envelope-like function transcriptional attenuator common domain protein</fullName>
    </submittedName>
    <submittedName>
        <fullName evidence="6">LCP family protein</fullName>
    </submittedName>
    <submittedName>
        <fullName evidence="5">Regulatory protein msrR</fullName>
    </submittedName>
</protein>
<dbReference type="Pfam" id="PF03816">
    <property type="entry name" value="LytR_cpsA_psr"/>
    <property type="match status" value="1"/>
</dbReference>
<accession>A0A174MXU3</accession>
<name>A0A174MXU3_ANAHA</name>
<dbReference type="Proteomes" id="UP000188159">
    <property type="component" value="Chromosome"/>
</dbReference>
<reference evidence="5 7" key="1">
    <citation type="submission" date="2015-09" db="EMBL/GenBank/DDBJ databases">
        <authorList>
            <consortium name="Pathogen Informatics"/>
        </authorList>
    </citation>
    <scope>NUCLEOTIDE SEQUENCE [LARGE SCALE GENOMIC DNA]</scope>
    <source>
        <strain evidence="5 7">2789STDY5834908</strain>
    </source>
</reference>
<keyword evidence="9" id="KW-1185">Reference proteome</keyword>
<evidence type="ECO:0000256" key="1">
    <source>
        <dbReference type="ARBA" id="ARBA00006068"/>
    </source>
</evidence>
<evidence type="ECO:0000259" key="3">
    <source>
        <dbReference type="Pfam" id="PF03816"/>
    </source>
</evidence>
<dbReference type="NCBIfam" id="TIGR00350">
    <property type="entry name" value="lytR_cpsA_psr"/>
    <property type="match status" value="1"/>
</dbReference>
<gene>
    <name evidence="5" type="primary">msrR_1</name>
    <name evidence="4" type="ORF">DO83_00215</name>
    <name evidence="5" type="ORF">ERS852520_01238</name>
    <name evidence="6" type="ORF">G5A72_07215</name>
</gene>
<reference evidence="4 8" key="2">
    <citation type="journal article" date="2016" name="Sci. Rep.">
        <title>Accelerated dysbiosis of gut microbiota during aggravation of DSS-induced colitis by a butyrate-producing bacterium.</title>
        <authorList>
            <person name="Zhang Q."/>
            <person name="Wu Y."/>
            <person name="Wang J."/>
            <person name="Wu G."/>
            <person name="Long W."/>
            <person name="Xue Z."/>
            <person name="Wang L."/>
            <person name="Zhang X."/>
            <person name="Pang X."/>
            <person name="Zhao Y."/>
            <person name="Zhao L."/>
            <person name="Zhang C."/>
        </authorList>
    </citation>
    <scope>NUCLEOTIDE SEQUENCE [LARGE SCALE GENOMIC DNA]</scope>
    <source>
        <strain evidence="4 8">BPB5</strain>
    </source>
</reference>
<dbReference type="Proteomes" id="UP001644750">
    <property type="component" value="Unassembled WGS sequence"/>
</dbReference>
<dbReference type="RefSeq" id="WP_009265418.1">
    <property type="nucleotide sequence ID" value="NZ_CAXSPF010000015.1"/>
</dbReference>
<evidence type="ECO:0000313" key="5">
    <source>
        <dbReference type="EMBL" id="CUP39168.1"/>
    </source>
</evidence>
<feature type="region of interest" description="Disordered" evidence="2">
    <location>
        <begin position="338"/>
        <end position="430"/>
    </location>
</feature>
<feature type="compositionally biased region" description="Low complexity" evidence="2">
    <location>
        <begin position="393"/>
        <end position="423"/>
    </location>
</feature>
<dbReference type="EMBL" id="JAAITB010000013">
    <property type="protein sequence ID" value="NSJ79372.1"/>
    <property type="molecule type" value="Genomic_DNA"/>
</dbReference>
<evidence type="ECO:0000313" key="9">
    <source>
        <dbReference type="Proteomes" id="UP001644750"/>
    </source>
</evidence>
<evidence type="ECO:0000313" key="7">
    <source>
        <dbReference type="Proteomes" id="UP000095564"/>
    </source>
</evidence>
<dbReference type="EMBL" id="CZAU01000010">
    <property type="protein sequence ID" value="CUP39168.1"/>
    <property type="molecule type" value="Genomic_DNA"/>
</dbReference>
<dbReference type="PANTHER" id="PTHR33392">
    <property type="entry name" value="POLYISOPRENYL-TEICHOIC ACID--PEPTIDOGLYCAN TEICHOIC ACID TRANSFERASE TAGU"/>
    <property type="match status" value="1"/>
</dbReference>
<dbReference type="PANTHER" id="PTHR33392:SF6">
    <property type="entry name" value="POLYISOPRENYL-TEICHOIC ACID--PEPTIDOGLYCAN TEICHOIC ACID TRANSFERASE TAGU"/>
    <property type="match status" value="1"/>
</dbReference>
<dbReference type="Proteomes" id="UP000095564">
    <property type="component" value="Unassembled WGS sequence"/>
</dbReference>
<comment type="similarity">
    <text evidence="1">Belongs to the LytR/CpsA/Psr (LCP) family.</text>
</comment>
<reference evidence="6 9" key="3">
    <citation type="journal article" date="2020" name="Cell Host Microbe">
        <title>Functional and Genomic Variation between Human-Derived Isolates of Lachnospiraceae Reveals Inter- and Intra-Species Diversity.</title>
        <authorList>
            <person name="Sorbara M.T."/>
            <person name="Littmann E.R."/>
            <person name="Fontana E."/>
            <person name="Moody T.U."/>
            <person name="Kohout C.E."/>
            <person name="Gjonbalaj M."/>
            <person name="Eaton V."/>
            <person name="Seok R."/>
            <person name="Leiner I.M."/>
            <person name="Pamer E.G."/>
        </authorList>
    </citation>
    <scope>NUCLEOTIDE SEQUENCE [LARGE SCALE GENOMIC DNA]</scope>
    <source>
        <strain evidence="6 9">MSK.14.57</strain>
    </source>
</reference>
<evidence type="ECO:0000256" key="2">
    <source>
        <dbReference type="SAM" id="MobiDB-lite"/>
    </source>
</evidence>
<reference evidence="6" key="4">
    <citation type="submission" date="2020-02" db="EMBL/GenBank/DDBJ databases">
        <authorList>
            <person name="Littmann E."/>
            <person name="Sorbara M."/>
        </authorList>
    </citation>
    <scope>NUCLEOTIDE SEQUENCE</scope>
    <source>
        <strain evidence="6">MSK.14.57</strain>
    </source>
</reference>
<evidence type="ECO:0000313" key="8">
    <source>
        <dbReference type="Proteomes" id="UP000188159"/>
    </source>
</evidence>
<organism evidence="5 7">
    <name type="scientific">Anaerostipes hadrus</name>
    <dbReference type="NCBI Taxonomy" id="649756"/>
    <lineage>
        <taxon>Bacteria</taxon>
        <taxon>Bacillati</taxon>
        <taxon>Bacillota</taxon>
        <taxon>Clostridia</taxon>
        <taxon>Lachnospirales</taxon>
        <taxon>Lachnospiraceae</taxon>
        <taxon>Anaerostipes</taxon>
    </lineage>
</organism>
<evidence type="ECO:0000313" key="4">
    <source>
        <dbReference type="EMBL" id="AQP38205.1"/>
    </source>
</evidence>
<dbReference type="EMBL" id="CP012098">
    <property type="protein sequence ID" value="AQP38205.1"/>
    <property type="molecule type" value="Genomic_DNA"/>
</dbReference>
<feature type="domain" description="Cell envelope-related transcriptional attenuator" evidence="3">
    <location>
        <begin position="77"/>
        <end position="233"/>
    </location>
</feature>
<dbReference type="InterPro" id="IPR004474">
    <property type="entry name" value="LytR_CpsA_psr"/>
</dbReference>
<evidence type="ECO:0000313" key="6">
    <source>
        <dbReference type="EMBL" id="NSJ79372.1"/>
    </source>
</evidence>
<feature type="compositionally biased region" description="Low complexity" evidence="2">
    <location>
        <begin position="339"/>
        <end position="385"/>
    </location>
</feature>
<dbReference type="AlphaFoldDB" id="A0A174MXU3"/>
<dbReference type="OrthoDB" id="27330at2"/>
<dbReference type="Gene3D" id="3.40.630.190">
    <property type="entry name" value="LCP protein"/>
    <property type="match status" value="1"/>
</dbReference>
<proteinExistence type="inferred from homology"/>
<sequence length="430" mass="47102">MKIKKFKIILSLFLIIGIAAGGVLGYYDARLEAAVNNKNGSTLTDVKVDDNLTFNKNVINILLVGSDHGAIKGDHGRSDSIMIATVNFKTKELKLTSLMRDMYVEIPGHGHNKLNAAYAFGGVELLYQTIAKNFGIKIDNYCVVDFSTFEKVINKVGGVEISLEEKEAKYLNTTNYISKKKYRNVKVGKQTLNGNQALGYARVRYVVSKKYGDGDFGRTGRQRAVLQAALNKVLQQSPTKIADIALDSLADVSTDMSAKYLKSLVLKVVQMGTTEIDQMRVPLEGTYKMGRAQSNMFVFFINFSANKAAMNYFLFDKGSEKDWAKEYGGISSVETFGYSGTSSSDSTSSSSSYSTSSTRSSYQQESYSTTSSSHTTYSTRSTTTRSTEERVTESTTSQPQTSAPRPTTAHHTTTAAATESTPSGDSVEEE</sequence>